<dbReference type="SUPFAM" id="SSF54695">
    <property type="entry name" value="POZ domain"/>
    <property type="match status" value="1"/>
</dbReference>
<reference evidence="6" key="1">
    <citation type="submission" date="2017-02" db="UniProtKB">
        <authorList>
            <consortium name="WormBaseParasite"/>
        </authorList>
    </citation>
    <scope>IDENTIFICATION</scope>
</reference>
<dbReference type="PANTHER" id="PTHR24412">
    <property type="entry name" value="KELCH PROTEIN"/>
    <property type="match status" value="1"/>
</dbReference>
<dbReference type="InterPro" id="IPR015915">
    <property type="entry name" value="Kelch-typ_b-propeller"/>
</dbReference>
<dbReference type="WBParaSite" id="NBR_0001662701-mRNA-1">
    <property type="protein sequence ID" value="NBR_0001662701-mRNA-1"/>
    <property type="gene ID" value="NBR_0001662701"/>
</dbReference>
<keyword evidence="1" id="KW-0880">Kelch repeat</keyword>
<proteinExistence type="predicted"/>
<evidence type="ECO:0000313" key="6">
    <source>
        <dbReference type="WBParaSite" id="NBR_0001662701-mRNA-1"/>
    </source>
</evidence>
<dbReference type="AlphaFoldDB" id="A0A0N4YI99"/>
<dbReference type="InterPro" id="IPR011333">
    <property type="entry name" value="SKP1/BTB/POZ_sf"/>
</dbReference>
<protein>
    <submittedName>
        <fullName evidence="6">Kelch-like protein 7 (inferred by orthology to a human protein)</fullName>
    </submittedName>
</protein>
<dbReference type="InterPro" id="IPR006652">
    <property type="entry name" value="Kelch_1"/>
</dbReference>
<dbReference type="InterPro" id="IPR000210">
    <property type="entry name" value="BTB/POZ_dom"/>
</dbReference>
<name>A0A0N4YI99_NIPBR</name>
<evidence type="ECO:0000256" key="2">
    <source>
        <dbReference type="ARBA" id="ARBA00022737"/>
    </source>
</evidence>
<feature type="domain" description="BTB" evidence="3">
    <location>
        <begin position="28"/>
        <end position="68"/>
    </location>
</feature>
<dbReference type="Pfam" id="PF01344">
    <property type="entry name" value="Kelch_1"/>
    <property type="match status" value="2"/>
</dbReference>
<evidence type="ECO:0000313" key="5">
    <source>
        <dbReference type="Proteomes" id="UP000271162"/>
    </source>
</evidence>
<dbReference type="STRING" id="27835.A0A0N4YI99"/>
<dbReference type="EMBL" id="UYSL01022298">
    <property type="protein sequence ID" value="VDL80223.1"/>
    <property type="molecule type" value="Genomic_DNA"/>
</dbReference>
<dbReference type="Gene3D" id="2.120.10.80">
    <property type="entry name" value="Kelch-type beta propeller"/>
    <property type="match status" value="1"/>
</dbReference>
<keyword evidence="2" id="KW-0677">Repeat</keyword>
<organism evidence="6">
    <name type="scientific">Nippostrongylus brasiliensis</name>
    <name type="common">Rat hookworm</name>
    <dbReference type="NCBI Taxonomy" id="27835"/>
    <lineage>
        <taxon>Eukaryota</taxon>
        <taxon>Metazoa</taxon>
        <taxon>Ecdysozoa</taxon>
        <taxon>Nematoda</taxon>
        <taxon>Chromadorea</taxon>
        <taxon>Rhabditida</taxon>
        <taxon>Rhabditina</taxon>
        <taxon>Rhabditomorpha</taxon>
        <taxon>Strongyloidea</taxon>
        <taxon>Heligmosomidae</taxon>
        <taxon>Nippostrongylus</taxon>
    </lineage>
</organism>
<dbReference type="PROSITE" id="PS50097">
    <property type="entry name" value="BTB"/>
    <property type="match status" value="1"/>
</dbReference>
<accession>A0A0N4YI99</accession>
<evidence type="ECO:0000313" key="4">
    <source>
        <dbReference type="EMBL" id="VDL80223.1"/>
    </source>
</evidence>
<sequence length="194" mass="21123">MASEFVNEKLPAEVLSNLASFRESGTLCDVILEADNGAKAKFEPTSPNSIRAHNVVLTAVSPYFSLLVDYMYNGSLDIDEKNVWALFGAAKILHLDLVRSECLRNSWRAGPETQYCRYGLGVTALDGIIFAVGGEYESQTLREAEMLDPRQGEWISLPSMLNGRTDFGLAAVNGLLYAVGGNSGGETLNSVFFN</sequence>
<reference evidence="4 5" key="2">
    <citation type="submission" date="2018-11" db="EMBL/GenBank/DDBJ databases">
        <authorList>
            <consortium name="Pathogen Informatics"/>
        </authorList>
    </citation>
    <scope>NUCLEOTIDE SEQUENCE [LARGE SCALE GENOMIC DNA]</scope>
</reference>
<dbReference type="PANTHER" id="PTHR24412:SF441">
    <property type="entry name" value="KELCH-LIKE PROTEIN 28"/>
    <property type="match status" value="1"/>
</dbReference>
<dbReference type="SMART" id="SM00612">
    <property type="entry name" value="Kelch"/>
    <property type="match status" value="1"/>
</dbReference>
<dbReference type="Pfam" id="PF00651">
    <property type="entry name" value="BTB"/>
    <property type="match status" value="1"/>
</dbReference>
<gene>
    <name evidence="4" type="ORF">NBR_LOCUS16628</name>
</gene>
<dbReference type="Proteomes" id="UP000271162">
    <property type="component" value="Unassembled WGS sequence"/>
</dbReference>
<dbReference type="SUPFAM" id="SSF117281">
    <property type="entry name" value="Kelch motif"/>
    <property type="match status" value="1"/>
</dbReference>
<dbReference type="Gene3D" id="3.30.710.10">
    <property type="entry name" value="Potassium Channel Kv1.1, Chain A"/>
    <property type="match status" value="1"/>
</dbReference>
<evidence type="ECO:0000259" key="3">
    <source>
        <dbReference type="PROSITE" id="PS50097"/>
    </source>
</evidence>
<evidence type="ECO:0000256" key="1">
    <source>
        <dbReference type="ARBA" id="ARBA00022441"/>
    </source>
</evidence>
<keyword evidence="5" id="KW-1185">Reference proteome</keyword>